<comment type="caution">
    <text evidence="2">The sequence shown here is derived from an EMBL/GenBank/DDBJ whole genome shotgun (WGS) entry which is preliminary data.</text>
</comment>
<dbReference type="InterPro" id="IPR050188">
    <property type="entry name" value="RluA_PseudoU_synthase"/>
</dbReference>
<evidence type="ECO:0000259" key="1">
    <source>
        <dbReference type="Pfam" id="PF00849"/>
    </source>
</evidence>
<gene>
    <name evidence="2" type="ORF">J1777_03750</name>
</gene>
<dbReference type="Proteomes" id="UP000664731">
    <property type="component" value="Unassembled WGS sequence"/>
</dbReference>
<dbReference type="InterPro" id="IPR006224">
    <property type="entry name" value="PsdUridine_synth_RluA-like_CS"/>
</dbReference>
<dbReference type="GO" id="GO:0000455">
    <property type="term" value="P:enzyme-directed rRNA pseudouridine synthesis"/>
    <property type="evidence" value="ECO:0007669"/>
    <property type="project" value="TreeGrafter"/>
</dbReference>
<keyword evidence="3" id="KW-1185">Reference proteome</keyword>
<dbReference type="SUPFAM" id="SSF55120">
    <property type="entry name" value="Pseudouridine synthase"/>
    <property type="match status" value="1"/>
</dbReference>
<dbReference type="InterPro" id="IPR020103">
    <property type="entry name" value="PsdUridine_synth_cat_dom_sf"/>
</dbReference>
<dbReference type="AlphaFoldDB" id="A0A939GYE3"/>
<dbReference type="Gene3D" id="3.30.2350.10">
    <property type="entry name" value="Pseudouridine synthase"/>
    <property type="match status" value="1"/>
</dbReference>
<dbReference type="PANTHER" id="PTHR21600">
    <property type="entry name" value="MITOCHONDRIAL RNA PSEUDOURIDINE SYNTHASE"/>
    <property type="match status" value="1"/>
</dbReference>
<dbReference type="Pfam" id="PF00849">
    <property type="entry name" value="PseudoU_synth_2"/>
    <property type="match status" value="1"/>
</dbReference>
<evidence type="ECO:0000313" key="2">
    <source>
        <dbReference type="EMBL" id="MBO1248954.1"/>
    </source>
</evidence>
<dbReference type="GO" id="GO:0003723">
    <property type="term" value="F:RNA binding"/>
    <property type="evidence" value="ECO:0007669"/>
    <property type="project" value="InterPro"/>
</dbReference>
<dbReference type="GO" id="GO:0009982">
    <property type="term" value="F:pseudouridine synthase activity"/>
    <property type="evidence" value="ECO:0007669"/>
    <property type="project" value="InterPro"/>
</dbReference>
<feature type="domain" description="Pseudouridine synthase RsuA/RluA-like" evidence="1">
    <location>
        <begin position="15"/>
        <end position="166"/>
    </location>
</feature>
<organism evidence="2 3">
    <name type="scientific">Comamonas denitrificans</name>
    <dbReference type="NCBI Taxonomy" id="117506"/>
    <lineage>
        <taxon>Bacteria</taxon>
        <taxon>Pseudomonadati</taxon>
        <taxon>Pseudomonadota</taxon>
        <taxon>Betaproteobacteria</taxon>
        <taxon>Burkholderiales</taxon>
        <taxon>Comamonadaceae</taxon>
        <taxon>Comamonas</taxon>
    </lineage>
</organism>
<sequence length="215" mass="23639">MTPPRPVCLYEDHALLVLLKPAGLLCVPGRGPDKQDCLSARAQAHWPDALVVHRLDMATSGLVLLARNKTAQAQLSQAFAQRQVHKRYSAIAAGALHTKGWQQIDAPLRCDWEQRPRQMVDPVAGKPSTTRYCVAPDQTGVPGACTRLWLEPITGRSHQLRVHLAHLGHPLVGDALYAPPRVQTLAPRLLLHAQSLGFAHPEHGKPLFFHSTADF</sequence>
<reference evidence="2" key="1">
    <citation type="submission" date="2021-03" db="EMBL/GenBank/DDBJ databases">
        <title>Comamonas denitrificans.</title>
        <authorList>
            <person name="Finster K."/>
        </authorList>
    </citation>
    <scope>NUCLEOTIDE SEQUENCE</scope>
    <source>
        <strain evidence="2">MM2021_4</strain>
    </source>
</reference>
<dbReference type="EMBL" id="JAFNME010000005">
    <property type="protein sequence ID" value="MBO1248954.1"/>
    <property type="molecule type" value="Genomic_DNA"/>
</dbReference>
<dbReference type="InterPro" id="IPR006145">
    <property type="entry name" value="PsdUridine_synth_RsuA/RluA"/>
</dbReference>
<proteinExistence type="predicted"/>
<name>A0A939GYE3_9BURK</name>
<protein>
    <submittedName>
        <fullName evidence="2">RluA family pseudouridine synthase</fullName>
    </submittedName>
</protein>
<accession>A0A939GYE3</accession>
<dbReference type="CDD" id="cd02869">
    <property type="entry name" value="PseudoU_synth_RluA_like"/>
    <property type="match status" value="1"/>
</dbReference>
<dbReference type="RefSeq" id="WP_207574498.1">
    <property type="nucleotide sequence ID" value="NZ_JAFNME010000005.1"/>
</dbReference>
<dbReference type="PANTHER" id="PTHR21600:SF89">
    <property type="entry name" value="RIBOSOMAL LARGE SUBUNIT PSEUDOURIDINE SYNTHASE A"/>
    <property type="match status" value="1"/>
</dbReference>
<dbReference type="PROSITE" id="PS01129">
    <property type="entry name" value="PSI_RLU"/>
    <property type="match status" value="1"/>
</dbReference>
<dbReference type="GO" id="GO:0140098">
    <property type="term" value="F:catalytic activity, acting on RNA"/>
    <property type="evidence" value="ECO:0007669"/>
    <property type="project" value="UniProtKB-ARBA"/>
</dbReference>
<evidence type="ECO:0000313" key="3">
    <source>
        <dbReference type="Proteomes" id="UP000664731"/>
    </source>
</evidence>